<dbReference type="Gene3D" id="1.10.3720.10">
    <property type="entry name" value="MetI-like"/>
    <property type="match status" value="2"/>
</dbReference>
<dbReference type="eggNOG" id="COG1178">
    <property type="taxonomic scope" value="Bacteria"/>
</dbReference>
<dbReference type="InterPro" id="IPR035906">
    <property type="entry name" value="MetI-like_sf"/>
</dbReference>
<keyword evidence="6 8" id="KW-1133">Transmembrane helix</keyword>
<dbReference type="KEGG" id="tra:Trad_1734"/>
<dbReference type="STRING" id="649638.Trad_1734"/>
<feature type="transmembrane region" description="Helical" evidence="8">
    <location>
        <begin position="435"/>
        <end position="459"/>
    </location>
</feature>
<feature type="transmembrane region" description="Helical" evidence="8">
    <location>
        <begin position="306"/>
        <end position="333"/>
    </location>
</feature>
<dbReference type="AlphaFoldDB" id="D7CQ68"/>
<evidence type="ECO:0000256" key="3">
    <source>
        <dbReference type="ARBA" id="ARBA00022475"/>
    </source>
</evidence>
<evidence type="ECO:0000256" key="1">
    <source>
        <dbReference type="ARBA" id="ARBA00004429"/>
    </source>
</evidence>
<feature type="domain" description="ABC transmembrane type-1" evidence="9">
    <location>
        <begin position="363"/>
        <end position="556"/>
    </location>
</feature>
<feature type="transmembrane region" description="Helical" evidence="8">
    <location>
        <begin position="107"/>
        <end position="129"/>
    </location>
</feature>
<reference evidence="10 11" key="2">
    <citation type="journal article" date="2011" name="Stand. Genomic Sci.">
        <title>Complete genome sequence of Truepera radiovictrix type strain (RQ-24).</title>
        <authorList>
            <person name="Ivanova N."/>
            <person name="Rohde C."/>
            <person name="Munk C."/>
            <person name="Nolan M."/>
            <person name="Lucas S."/>
            <person name="Del Rio T.G."/>
            <person name="Tice H."/>
            <person name="Deshpande S."/>
            <person name="Cheng J.F."/>
            <person name="Tapia R."/>
            <person name="Han C."/>
            <person name="Goodwin L."/>
            <person name="Pitluck S."/>
            <person name="Liolios K."/>
            <person name="Mavromatis K."/>
            <person name="Mikhailova N."/>
            <person name="Pati A."/>
            <person name="Chen A."/>
            <person name="Palaniappan K."/>
            <person name="Land M."/>
            <person name="Hauser L."/>
            <person name="Chang Y.J."/>
            <person name="Jeffries C.D."/>
            <person name="Brambilla E."/>
            <person name="Rohde M."/>
            <person name="Goker M."/>
            <person name="Tindall B.J."/>
            <person name="Woyke T."/>
            <person name="Bristow J."/>
            <person name="Eisen J.A."/>
            <person name="Markowitz V."/>
            <person name="Hugenholtz P."/>
            <person name="Kyrpides N.C."/>
            <person name="Klenk H.P."/>
            <person name="Lapidus A."/>
        </authorList>
    </citation>
    <scope>NUCLEOTIDE SEQUENCE [LARGE SCALE GENOMIC DNA]</scope>
    <source>
        <strain evidence="11">DSM 17093 / CIP 108686 / LMG 22925 / RQ-24</strain>
    </source>
</reference>
<feature type="transmembrane region" description="Helical" evidence="8">
    <location>
        <begin position="538"/>
        <end position="558"/>
    </location>
</feature>
<evidence type="ECO:0000313" key="10">
    <source>
        <dbReference type="EMBL" id="ADI14852.1"/>
    </source>
</evidence>
<dbReference type="PANTHER" id="PTHR43357">
    <property type="entry name" value="INNER MEMBRANE ABC TRANSPORTER PERMEASE PROTEIN YDCV"/>
    <property type="match status" value="1"/>
</dbReference>
<feature type="transmembrane region" description="Helical" evidence="8">
    <location>
        <begin position="480"/>
        <end position="506"/>
    </location>
</feature>
<evidence type="ECO:0000259" key="9">
    <source>
        <dbReference type="PROSITE" id="PS50928"/>
    </source>
</evidence>
<feature type="transmembrane region" description="Helical" evidence="8">
    <location>
        <begin position="401"/>
        <end position="423"/>
    </location>
</feature>
<accession>D7CQ68</accession>
<evidence type="ECO:0000256" key="4">
    <source>
        <dbReference type="ARBA" id="ARBA00022519"/>
    </source>
</evidence>
<dbReference type="EMBL" id="CP002049">
    <property type="protein sequence ID" value="ADI14852.1"/>
    <property type="molecule type" value="Genomic_DNA"/>
</dbReference>
<dbReference type="HOGENOM" id="CLU_021838_2_1_0"/>
<name>D7CQ68_TRURR</name>
<evidence type="ECO:0000256" key="6">
    <source>
        <dbReference type="ARBA" id="ARBA00022989"/>
    </source>
</evidence>
<feature type="transmembrane region" description="Helical" evidence="8">
    <location>
        <begin position="74"/>
        <end position="95"/>
    </location>
</feature>
<proteinExistence type="inferred from homology"/>
<protein>
    <submittedName>
        <fullName evidence="10">Binding-protein-dependent transport systems inner membrane component</fullName>
    </submittedName>
</protein>
<dbReference type="RefSeq" id="WP_013178219.1">
    <property type="nucleotide sequence ID" value="NC_014221.1"/>
</dbReference>
<evidence type="ECO:0000256" key="7">
    <source>
        <dbReference type="ARBA" id="ARBA00023136"/>
    </source>
</evidence>
<dbReference type="PANTHER" id="PTHR43357:SF4">
    <property type="entry name" value="INNER MEMBRANE ABC TRANSPORTER PERMEASE PROTEIN YDCV"/>
    <property type="match status" value="1"/>
</dbReference>
<dbReference type="PROSITE" id="PS50928">
    <property type="entry name" value="ABC_TM1"/>
    <property type="match status" value="2"/>
</dbReference>
<evidence type="ECO:0000256" key="5">
    <source>
        <dbReference type="ARBA" id="ARBA00022692"/>
    </source>
</evidence>
<evidence type="ECO:0000313" key="11">
    <source>
        <dbReference type="Proteomes" id="UP000000379"/>
    </source>
</evidence>
<comment type="subcellular location">
    <subcellularLocation>
        <location evidence="1">Cell inner membrane</location>
        <topology evidence="1">Multi-pass membrane protein</topology>
    </subcellularLocation>
    <subcellularLocation>
        <location evidence="8">Cell membrane</location>
        <topology evidence="8">Multi-pass membrane protein</topology>
    </subcellularLocation>
</comment>
<dbReference type="GO" id="GO:0005886">
    <property type="term" value="C:plasma membrane"/>
    <property type="evidence" value="ECO:0007669"/>
    <property type="project" value="UniProtKB-SubCell"/>
</dbReference>
<feature type="transmembrane region" description="Helical" evidence="8">
    <location>
        <begin position="20"/>
        <end position="40"/>
    </location>
</feature>
<dbReference type="InterPro" id="IPR000515">
    <property type="entry name" value="MetI-like"/>
</dbReference>
<gene>
    <name evidence="10" type="ordered locus">Trad_1734</name>
</gene>
<keyword evidence="3" id="KW-1003">Cell membrane</keyword>
<reference evidence="11" key="1">
    <citation type="submission" date="2010-05" db="EMBL/GenBank/DDBJ databases">
        <title>The complete genome of Truepera radiovictris DSM 17093.</title>
        <authorList>
            <consortium name="US DOE Joint Genome Institute (JGI-PGF)"/>
            <person name="Lucas S."/>
            <person name="Copeland A."/>
            <person name="Lapidus A."/>
            <person name="Glavina del Rio T."/>
            <person name="Dalin E."/>
            <person name="Tice H."/>
            <person name="Bruce D."/>
            <person name="Goodwin L."/>
            <person name="Pitluck S."/>
            <person name="Kyrpides N."/>
            <person name="Mavromatis K."/>
            <person name="Ovchinnikova G."/>
            <person name="Munk A.C."/>
            <person name="Detter J.C."/>
            <person name="Han C."/>
            <person name="Tapia R."/>
            <person name="Land M."/>
            <person name="Hauser L."/>
            <person name="Markowitz V."/>
            <person name="Cheng J.-F."/>
            <person name="Hugenholtz P."/>
            <person name="Woyke T."/>
            <person name="Wu D."/>
            <person name="Tindall B."/>
            <person name="Pomrenke H.G."/>
            <person name="Brambilla E."/>
            <person name="Klenk H.-P."/>
            <person name="Eisen J.A."/>
        </authorList>
    </citation>
    <scope>NUCLEOTIDE SEQUENCE [LARGE SCALE GENOMIC DNA]</scope>
    <source>
        <strain evidence="11">DSM 17093 / CIP 108686 / LMG 22925 / RQ-24</strain>
    </source>
</reference>
<keyword evidence="11" id="KW-1185">Reference proteome</keyword>
<organism evidence="10 11">
    <name type="scientific">Truepera radiovictrix (strain DSM 17093 / CIP 108686 / LMG 22925 / RQ-24)</name>
    <dbReference type="NCBI Taxonomy" id="649638"/>
    <lineage>
        <taxon>Bacteria</taxon>
        <taxon>Thermotogati</taxon>
        <taxon>Deinococcota</taxon>
        <taxon>Deinococci</taxon>
        <taxon>Trueperales</taxon>
        <taxon>Trueperaceae</taxon>
        <taxon>Truepera</taxon>
    </lineage>
</organism>
<keyword evidence="2 8" id="KW-0813">Transport</keyword>
<keyword evidence="7 8" id="KW-0472">Membrane</keyword>
<feature type="transmembrane region" description="Helical" evidence="8">
    <location>
        <begin position="213"/>
        <end position="236"/>
    </location>
</feature>
<dbReference type="GO" id="GO:0055085">
    <property type="term" value="P:transmembrane transport"/>
    <property type="evidence" value="ECO:0007669"/>
    <property type="project" value="InterPro"/>
</dbReference>
<keyword evidence="5 8" id="KW-0812">Transmembrane</keyword>
<evidence type="ECO:0000256" key="2">
    <source>
        <dbReference type="ARBA" id="ARBA00022448"/>
    </source>
</evidence>
<comment type="similarity">
    <text evidence="8">Belongs to the binding-protein-dependent transport system permease family.</text>
</comment>
<feature type="transmembrane region" description="Helical" evidence="8">
    <location>
        <begin position="149"/>
        <end position="173"/>
    </location>
</feature>
<dbReference type="OrthoDB" id="9776648at2"/>
<keyword evidence="4" id="KW-0997">Cell inner membrane</keyword>
<dbReference type="SUPFAM" id="SSF161098">
    <property type="entry name" value="MetI-like"/>
    <property type="match status" value="2"/>
</dbReference>
<sequence length="569" mass="60717">MQRSQPLTCRPRPPRLRHPLVPYVALVGGVLLLTNLYPLAELFWRALSVEGQLSLGNLRWLGSERVRGALGHSLLVSSGATALAVTGGLLLALLLTTDLWGRRAVQLAFLTPLVIPPQVLALAWLQWAGPVGYLQGGVRSALGLQGRLWSLHGPGGVTLLLALFVLPVALLTLSAGLRGIGRDALEAAALDGASAPQRWRFVLLPLLRPHLSAATLLCFLGALGNFGIPALLAIPARYSTLPTLLYQEVLAFSSGGLGRAAALALLFGLPALMALWLQGRVVARSETRALGGERELRATPLGRWRLFVSALLLLLTLLLVVGPLAAMTATALLRAYGLPLAWDNLTTDHLRFIWELDRARRAAVHSLVLSAGAAVIAACLAFLLGYLLQRLRGRSVVALRLVVELPYALPGLIFALALILVWLPSPLPGVSLYGTLWLLLIAYVGRFLAFALQPIGAAWRQLDPSLEEAARVDGASLGQTFRFVLAPLMAPSLVAAALLVFLQAFAELTLSALLAGSGTETLGWLVFGLEQGGYTNQAAALGVLLVGALFLVTALVALTRRWAARRWLP</sequence>
<evidence type="ECO:0000256" key="8">
    <source>
        <dbReference type="RuleBase" id="RU363032"/>
    </source>
</evidence>
<dbReference type="Pfam" id="PF00528">
    <property type="entry name" value="BPD_transp_1"/>
    <property type="match status" value="2"/>
</dbReference>
<dbReference type="Proteomes" id="UP000000379">
    <property type="component" value="Chromosome"/>
</dbReference>
<feature type="transmembrane region" description="Helical" evidence="8">
    <location>
        <begin position="256"/>
        <end position="277"/>
    </location>
</feature>
<dbReference type="CDD" id="cd06261">
    <property type="entry name" value="TM_PBP2"/>
    <property type="match status" value="2"/>
</dbReference>
<feature type="domain" description="ABC transmembrane type-1" evidence="9">
    <location>
        <begin position="70"/>
        <end position="278"/>
    </location>
</feature>
<feature type="transmembrane region" description="Helical" evidence="8">
    <location>
        <begin position="367"/>
        <end position="389"/>
    </location>
</feature>